<organism evidence="2 3">
    <name type="scientific">Planococcus koreensis</name>
    <dbReference type="NCBI Taxonomy" id="112331"/>
    <lineage>
        <taxon>Bacteria</taxon>
        <taxon>Bacillati</taxon>
        <taxon>Bacillota</taxon>
        <taxon>Bacilli</taxon>
        <taxon>Bacillales</taxon>
        <taxon>Caryophanaceae</taxon>
        <taxon>Planococcus</taxon>
    </lineage>
</organism>
<dbReference type="AlphaFoldDB" id="A0A7W8CSY9"/>
<dbReference type="Proteomes" id="UP000525923">
    <property type="component" value="Unassembled WGS sequence"/>
</dbReference>
<protein>
    <recommendedName>
        <fullName evidence="1">UPF0342 protein HNQ44_002495</fullName>
    </recommendedName>
</protein>
<gene>
    <name evidence="2" type="ORF">HNQ44_002495</name>
</gene>
<dbReference type="Gene3D" id="1.20.1500.10">
    <property type="entry name" value="YheA/YmcA-like"/>
    <property type="match status" value="1"/>
</dbReference>
<proteinExistence type="inferred from homology"/>
<evidence type="ECO:0000313" key="2">
    <source>
        <dbReference type="EMBL" id="MBB5181050.1"/>
    </source>
</evidence>
<comment type="similarity">
    <text evidence="1">Belongs to the UPF0342 family.</text>
</comment>
<name>A0A7W8CSY9_9BACL</name>
<keyword evidence="3" id="KW-1185">Reference proteome</keyword>
<dbReference type="SUPFAM" id="SSF158622">
    <property type="entry name" value="YheA/YmcA-like"/>
    <property type="match status" value="1"/>
</dbReference>
<evidence type="ECO:0000313" key="3">
    <source>
        <dbReference type="Proteomes" id="UP000525923"/>
    </source>
</evidence>
<dbReference type="EMBL" id="JACHHE010000006">
    <property type="protein sequence ID" value="MBB5181050.1"/>
    <property type="molecule type" value="Genomic_DNA"/>
</dbReference>
<dbReference type="InterPro" id="IPR023378">
    <property type="entry name" value="YheA/YmcA-like_dom_sf"/>
</dbReference>
<reference evidence="2 3" key="1">
    <citation type="submission" date="2020-08" db="EMBL/GenBank/DDBJ databases">
        <title>Genomic Encyclopedia of Type Strains, Phase IV (KMG-IV): sequencing the most valuable type-strain genomes for metagenomic binning, comparative biology and taxonomic classification.</title>
        <authorList>
            <person name="Goeker M."/>
        </authorList>
    </citation>
    <scope>NUCLEOTIDE SEQUENCE [LARGE SCALE GENOMIC DNA]</scope>
    <source>
        <strain evidence="2 3">DSM 15895</strain>
    </source>
</reference>
<comment type="caution">
    <text evidence="2">The sequence shown here is derived from an EMBL/GenBank/DDBJ whole genome shotgun (WGS) entry which is preliminary data.</text>
</comment>
<dbReference type="HAMAP" id="MF_01526">
    <property type="entry name" value="UPF0342"/>
    <property type="match status" value="1"/>
</dbReference>
<evidence type="ECO:0000256" key="1">
    <source>
        <dbReference type="HAMAP-Rule" id="MF_01526"/>
    </source>
</evidence>
<accession>A0A7W8CSY9</accession>
<dbReference type="InterPro" id="IPR010368">
    <property type="entry name" value="Com_YlbF"/>
</dbReference>
<dbReference type="Pfam" id="PF06133">
    <property type="entry name" value="Com_YlbF"/>
    <property type="match status" value="1"/>
</dbReference>
<sequence>MMMTVNIYDDINKLESTFRSTEEYVKLQQAVEAVSSDSESNELFKSFRDLQITLQQKQAQGEEITEQEMMDAQATAVAAQENPKILAMLEAEMGLSQIIDEVNRVLIKPVQSLYESM</sequence>